<gene>
    <name evidence="1" type="ORF">GCM10023172_23280</name>
</gene>
<keyword evidence="2" id="KW-1185">Reference proteome</keyword>
<reference evidence="2" key="1">
    <citation type="journal article" date="2019" name="Int. J. Syst. Evol. Microbiol.">
        <title>The Global Catalogue of Microorganisms (GCM) 10K type strain sequencing project: providing services to taxonomists for standard genome sequencing and annotation.</title>
        <authorList>
            <consortium name="The Broad Institute Genomics Platform"/>
            <consortium name="The Broad Institute Genome Sequencing Center for Infectious Disease"/>
            <person name="Wu L."/>
            <person name="Ma J."/>
        </authorList>
    </citation>
    <scope>NUCLEOTIDE SEQUENCE [LARGE SCALE GENOMIC DNA]</scope>
    <source>
        <strain evidence="2">JCM 17841</strain>
    </source>
</reference>
<comment type="caution">
    <text evidence="1">The sequence shown here is derived from an EMBL/GenBank/DDBJ whole genome shotgun (WGS) entry which is preliminary data.</text>
</comment>
<dbReference type="Proteomes" id="UP001501243">
    <property type="component" value="Unassembled WGS sequence"/>
</dbReference>
<sequence>MDKPEQGEESQPIIPYSELDDKMLAIAHMTWEQMATQKLEQIQSVGGFDKANQEDLNAFGWYMHHYAAIMDEFKTRMQALKFSIQEIYQYVGRTDRSGIFRFYPGSPAHRQFGEEAQGVVLYSKRERDTLEQEIQSSPVPRTDGVIRIKSHKYQESEQNVDLLKSQGFEVTEVMELLTFSMDDNAPHIYADKAIKEIPNTIDIKLNLNGIDPAISFLHLIEYQKEAGVPIPRHEMVRYYAYLSFIKPESVTHEIASEYLIDPDTGAFSDEITYEILNAKFDRGDELSTLEQEQFKAVSSKIITGRVELVLKGLGISKKTYAKLRQSNSEAFWGIIGIARDFQTETVSGPESKYPIFWDFDRFAHVLTRHYKGFKIAESTYFSNPVQQPTAFQYTYRDTIRLVKIVVKNLSKEIDARLSNGEPFSRQGQQAYYYNGNYYAIRIAPNGRLMQFHPLQ</sequence>
<evidence type="ECO:0000313" key="1">
    <source>
        <dbReference type="EMBL" id="GAA4501438.1"/>
    </source>
</evidence>
<evidence type="ECO:0000313" key="2">
    <source>
        <dbReference type="Proteomes" id="UP001501243"/>
    </source>
</evidence>
<organism evidence="1 2">
    <name type="scientific">Hymenobacter ginsengisoli</name>
    <dbReference type="NCBI Taxonomy" id="1051626"/>
    <lineage>
        <taxon>Bacteria</taxon>
        <taxon>Pseudomonadati</taxon>
        <taxon>Bacteroidota</taxon>
        <taxon>Cytophagia</taxon>
        <taxon>Cytophagales</taxon>
        <taxon>Hymenobacteraceae</taxon>
        <taxon>Hymenobacter</taxon>
    </lineage>
</organism>
<proteinExistence type="predicted"/>
<accession>A0ABP8QF00</accession>
<dbReference type="EMBL" id="BAABGQ010000006">
    <property type="protein sequence ID" value="GAA4501438.1"/>
    <property type="molecule type" value="Genomic_DNA"/>
</dbReference>
<dbReference type="RefSeq" id="WP_208133108.1">
    <property type="nucleotide sequence ID" value="NZ_BAABGQ010000006.1"/>
</dbReference>
<protein>
    <submittedName>
        <fullName evidence="1">Uncharacterized protein</fullName>
    </submittedName>
</protein>
<name>A0ABP8QF00_9BACT</name>